<dbReference type="Pfam" id="PF01195">
    <property type="entry name" value="Pept_tRNA_hydro"/>
    <property type="match status" value="1"/>
</dbReference>
<comment type="function">
    <text evidence="7">Hydrolyzes ribosome-free peptidyl-tRNAs (with 1 or more amino acids incorporated), which drop off the ribosome during protein synthesis, or as a result of ribosome stalling.</text>
</comment>
<protein>
    <recommendedName>
        <fullName evidence="6 7">Peptidyl-tRNA hydrolase</fullName>
        <shortName evidence="7">Pth</shortName>
        <ecNumber evidence="1 7">3.1.1.29</ecNumber>
    </recommendedName>
</protein>
<comment type="subunit">
    <text evidence="7">Monomer.</text>
</comment>
<sequence length="187" mass="21519">MKLIIGLGNPGNEYENTRHNIGFSVIDAFLKQHKIELDKEKFNGVFYKGSDFVVAKPLTYMNKSGKFVKDIAKFFNIDIADILIIHDEINLPVAKAGLLVNGSSGNHNGIKDIMNEFKISTLNRLKIGVGFNNKFKLKDWVLSKFKLDELELLDKNMFKYIDAINCFLYNDIYFAMNLYNHKLKENE</sequence>
<dbReference type="Gene3D" id="3.40.50.1470">
    <property type="entry name" value="Peptidyl-tRNA hydrolase"/>
    <property type="match status" value="1"/>
</dbReference>
<dbReference type="EC" id="3.1.1.29" evidence="1 7"/>
<feature type="binding site" evidence="7">
    <location>
        <position position="108"/>
    </location>
    <ligand>
        <name>tRNA</name>
        <dbReference type="ChEBI" id="CHEBI:17843"/>
    </ligand>
</feature>
<dbReference type="GO" id="GO:0072344">
    <property type="term" value="P:rescue of stalled ribosome"/>
    <property type="evidence" value="ECO:0007669"/>
    <property type="project" value="UniProtKB-UniRule"/>
</dbReference>
<dbReference type="GO" id="GO:0000049">
    <property type="term" value="F:tRNA binding"/>
    <property type="evidence" value="ECO:0007669"/>
    <property type="project" value="UniProtKB-UniRule"/>
</dbReference>
<dbReference type="HAMAP" id="MF_00083">
    <property type="entry name" value="Pept_tRNA_hydro_bact"/>
    <property type="match status" value="1"/>
</dbReference>
<comment type="function">
    <text evidence="7">Catalyzes the release of premature peptidyl moieties from peptidyl-tRNA molecules trapped in stalled 50S ribosomal subunits, and thus maintains levels of free tRNAs and 50S ribosomes.</text>
</comment>
<accession>A0AAJ1UVL1</accession>
<feature type="binding site" evidence="7">
    <location>
        <position position="60"/>
    </location>
    <ligand>
        <name>tRNA</name>
        <dbReference type="ChEBI" id="CHEBI:17843"/>
    </ligand>
</feature>
<reference evidence="10" key="1">
    <citation type="submission" date="2023-05" db="EMBL/GenBank/DDBJ databases">
        <title>Mycoplasma phocimorsus sp. nov., isolated from Scandinavian patients with seal finger or septic arthritis after contact with seals.</title>
        <authorList>
            <person name="Skafte-Holm A."/>
            <person name="Pedersen T.R."/>
            <person name="Froelund M."/>
            <person name="Stegger M."/>
            <person name="Qvortrup K."/>
            <person name="Michaels D.L."/>
            <person name="Brown D.R."/>
            <person name="Jensen J.S."/>
        </authorList>
    </citation>
    <scope>NUCLEOTIDE SEQUENCE</scope>
    <source>
        <strain evidence="10">M5725</strain>
    </source>
</reference>
<dbReference type="InterPro" id="IPR036416">
    <property type="entry name" value="Pept_tRNA_hydro_sf"/>
</dbReference>
<comment type="similarity">
    <text evidence="5 7 9">Belongs to the PTH family.</text>
</comment>
<evidence type="ECO:0000256" key="6">
    <source>
        <dbReference type="ARBA" id="ARBA00050038"/>
    </source>
</evidence>
<evidence type="ECO:0000256" key="8">
    <source>
        <dbReference type="RuleBase" id="RU000673"/>
    </source>
</evidence>
<comment type="subcellular location">
    <subcellularLocation>
        <location evidence="7">Cytoplasm</location>
    </subcellularLocation>
</comment>
<keyword evidence="4 7" id="KW-0694">RNA-binding</keyword>
<evidence type="ECO:0000313" key="11">
    <source>
        <dbReference type="Proteomes" id="UP001224428"/>
    </source>
</evidence>
<evidence type="ECO:0000256" key="9">
    <source>
        <dbReference type="RuleBase" id="RU004320"/>
    </source>
</evidence>
<dbReference type="PROSITE" id="PS01195">
    <property type="entry name" value="PEPT_TRNA_HYDROL_1"/>
    <property type="match status" value="1"/>
</dbReference>
<keyword evidence="3 7" id="KW-0378">Hydrolase</keyword>
<dbReference type="PANTHER" id="PTHR17224">
    <property type="entry name" value="PEPTIDYL-TRNA HYDROLASE"/>
    <property type="match status" value="1"/>
</dbReference>
<feature type="binding site" evidence="7">
    <location>
        <position position="14"/>
    </location>
    <ligand>
        <name>tRNA</name>
        <dbReference type="ChEBI" id="CHEBI:17843"/>
    </ligand>
</feature>
<comment type="catalytic activity">
    <reaction evidence="7 8">
        <text>an N-acyl-L-alpha-aminoacyl-tRNA + H2O = an N-acyl-L-amino acid + a tRNA + H(+)</text>
        <dbReference type="Rhea" id="RHEA:54448"/>
        <dbReference type="Rhea" id="RHEA-COMP:10123"/>
        <dbReference type="Rhea" id="RHEA-COMP:13883"/>
        <dbReference type="ChEBI" id="CHEBI:15377"/>
        <dbReference type="ChEBI" id="CHEBI:15378"/>
        <dbReference type="ChEBI" id="CHEBI:59874"/>
        <dbReference type="ChEBI" id="CHEBI:78442"/>
        <dbReference type="ChEBI" id="CHEBI:138191"/>
        <dbReference type="EC" id="3.1.1.29"/>
    </reaction>
</comment>
<evidence type="ECO:0000256" key="2">
    <source>
        <dbReference type="ARBA" id="ARBA00022555"/>
    </source>
</evidence>
<keyword evidence="2 7" id="KW-0820">tRNA-binding</keyword>
<dbReference type="Proteomes" id="UP001224428">
    <property type="component" value="Unassembled WGS sequence"/>
</dbReference>
<name>A0AAJ1UVL1_9MOLU</name>
<evidence type="ECO:0000256" key="5">
    <source>
        <dbReference type="ARBA" id="ARBA00038063"/>
    </source>
</evidence>
<organism evidence="10 11">
    <name type="scientific">Mycoplasma phocimorsus</name>
    <dbReference type="NCBI Taxonomy" id="3045839"/>
    <lineage>
        <taxon>Bacteria</taxon>
        <taxon>Bacillati</taxon>
        <taxon>Mycoplasmatota</taxon>
        <taxon>Mollicutes</taxon>
        <taxon>Mycoplasmataceae</taxon>
        <taxon>Mycoplasma</taxon>
    </lineage>
</organism>
<dbReference type="PANTHER" id="PTHR17224:SF1">
    <property type="entry name" value="PEPTIDYL-TRNA HYDROLASE"/>
    <property type="match status" value="1"/>
</dbReference>
<evidence type="ECO:0000256" key="7">
    <source>
        <dbReference type="HAMAP-Rule" id="MF_00083"/>
    </source>
</evidence>
<dbReference type="SUPFAM" id="SSF53178">
    <property type="entry name" value="Peptidyl-tRNA hydrolase-like"/>
    <property type="match status" value="1"/>
</dbReference>
<gene>
    <name evidence="7 10" type="primary">pth</name>
    <name evidence="10" type="ORF">QLQ80_00800</name>
</gene>
<dbReference type="InterPro" id="IPR001328">
    <property type="entry name" value="Pept_tRNA_hydro"/>
</dbReference>
<evidence type="ECO:0000313" key="10">
    <source>
        <dbReference type="EMBL" id="MDJ1645629.1"/>
    </source>
</evidence>
<evidence type="ECO:0000256" key="4">
    <source>
        <dbReference type="ARBA" id="ARBA00022884"/>
    </source>
</evidence>
<proteinExistence type="inferred from homology"/>
<dbReference type="InterPro" id="IPR018171">
    <property type="entry name" value="Pept_tRNA_hydro_CS"/>
</dbReference>
<keyword evidence="11" id="KW-1185">Reference proteome</keyword>
<feature type="active site" description="Proton acceptor" evidence="7">
    <location>
        <position position="19"/>
    </location>
</feature>
<dbReference type="CDD" id="cd00462">
    <property type="entry name" value="PTH"/>
    <property type="match status" value="1"/>
</dbReference>
<comment type="caution">
    <text evidence="10">The sequence shown here is derived from an EMBL/GenBank/DDBJ whole genome shotgun (WGS) entry which is preliminary data.</text>
</comment>
<feature type="site" description="Discriminates between blocked and unblocked aminoacyl-tRNA" evidence="7">
    <location>
        <position position="9"/>
    </location>
</feature>
<dbReference type="NCBIfam" id="TIGR00447">
    <property type="entry name" value="pth"/>
    <property type="match status" value="1"/>
</dbReference>
<dbReference type="PROSITE" id="PS01196">
    <property type="entry name" value="PEPT_TRNA_HYDROL_2"/>
    <property type="match status" value="1"/>
</dbReference>
<dbReference type="EMBL" id="JASDDP010000008">
    <property type="protein sequence ID" value="MDJ1645629.1"/>
    <property type="molecule type" value="Genomic_DNA"/>
</dbReference>
<feature type="binding site" evidence="7">
    <location>
        <position position="62"/>
    </location>
    <ligand>
        <name>tRNA</name>
        <dbReference type="ChEBI" id="CHEBI:17843"/>
    </ligand>
</feature>
<evidence type="ECO:0000256" key="3">
    <source>
        <dbReference type="ARBA" id="ARBA00022801"/>
    </source>
</evidence>
<evidence type="ECO:0000256" key="1">
    <source>
        <dbReference type="ARBA" id="ARBA00013260"/>
    </source>
</evidence>
<dbReference type="GO" id="GO:0006515">
    <property type="term" value="P:protein quality control for misfolded or incompletely synthesized proteins"/>
    <property type="evidence" value="ECO:0007669"/>
    <property type="project" value="UniProtKB-UniRule"/>
</dbReference>
<dbReference type="GO" id="GO:0004045">
    <property type="term" value="F:peptidyl-tRNA hydrolase activity"/>
    <property type="evidence" value="ECO:0007669"/>
    <property type="project" value="UniProtKB-UniRule"/>
</dbReference>
<feature type="site" description="Stabilizes the basic form of H active site to accept a proton" evidence="7">
    <location>
        <position position="87"/>
    </location>
</feature>
<dbReference type="RefSeq" id="WP_283823415.1">
    <property type="nucleotide sequence ID" value="NZ_JASDAY010000013.1"/>
</dbReference>
<dbReference type="GO" id="GO:0005737">
    <property type="term" value="C:cytoplasm"/>
    <property type="evidence" value="ECO:0007669"/>
    <property type="project" value="UniProtKB-SubCell"/>
</dbReference>
<dbReference type="AlphaFoldDB" id="A0AAJ1UVL1"/>
<keyword evidence="7" id="KW-0963">Cytoplasm</keyword>